<evidence type="ECO:0000313" key="5">
    <source>
        <dbReference type="Proteomes" id="UP000533900"/>
    </source>
</evidence>
<proteinExistence type="predicted"/>
<evidence type="ECO:0000313" key="4">
    <source>
        <dbReference type="EMBL" id="MBC2846784.1"/>
    </source>
</evidence>
<keyword evidence="1" id="KW-1133">Transmembrane helix</keyword>
<keyword evidence="1" id="KW-0812">Transmembrane</keyword>
<dbReference type="RefSeq" id="WP_185790492.1">
    <property type="nucleotide sequence ID" value="NZ_JACLCP010000007.1"/>
</dbReference>
<feature type="domain" description="DUF7088" evidence="3">
    <location>
        <begin position="35"/>
        <end position="141"/>
    </location>
</feature>
<dbReference type="InterPro" id="IPR019863">
    <property type="entry name" value="Motility-assoc_ABC-rel_GldG"/>
</dbReference>
<reference evidence="4" key="1">
    <citation type="submission" date="2020-08" db="EMBL/GenBank/DDBJ databases">
        <title>Winogradskyella ouciana sp. nov., isolated from the hadal seawater of the Mariana Trench.</title>
        <authorList>
            <person name="He X."/>
        </authorList>
    </citation>
    <scope>NUCLEOTIDE SEQUENCE [LARGE SCALE GENOMIC DNA]</scope>
    <source>
        <strain evidence="4">KCTC 52348</strain>
    </source>
</reference>
<dbReference type="InterPro" id="IPR019196">
    <property type="entry name" value="ABC_transp_unknown"/>
</dbReference>
<dbReference type="AlphaFoldDB" id="A0A842IXM6"/>
<feature type="transmembrane region" description="Helical" evidence="1">
    <location>
        <begin position="6"/>
        <end position="28"/>
    </location>
</feature>
<evidence type="ECO:0000259" key="2">
    <source>
        <dbReference type="Pfam" id="PF09822"/>
    </source>
</evidence>
<dbReference type="NCBIfam" id="TIGR03521">
    <property type="entry name" value="GldG"/>
    <property type="match status" value="1"/>
</dbReference>
<dbReference type="Proteomes" id="UP000533900">
    <property type="component" value="Unassembled WGS sequence"/>
</dbReference>
<evidence type="ECO:0000259" key="3">
    <source>
        <dbReference type="Pfam" id="PF23357"/>
    </source>
</evidence>
<dbReference type="InterPro" id="IPR055396">
    <property type="entry name" value="DUF7088"/>
</dbReference>
<organism evidence="4 5">
    <name type="scientific">Winogradskyella flava</name>
    <dbReference type="NCBI Taxonomy" id="1884876"/>
    <lineage>
        <taxon>Bacteria</taxon>
        <taxon>Pseudomonadati</taxon>
        <taxon>Bacteroidota</taxon>
        <taxon>Flavobacteriia</taxon>
        <taxon>Flavobacteriales</taxon>
        <taxon>Flavobacteriaceae</taxon>
        <taxon>Winogradskyella</taxon>
    </lineage>
</organism>
<keyword evidence="1" id="KW-0472">Membrane</keyword>
<dbReference type="EMBL" id="JACLCP010000007">
    <property type="protein sequence ID" value="MBC2846784.1"/>
    <property type="molecule type" value="Genomic_DNA"/>
</dbReference>
<dbReference type="Pfam" id="PF09822">
    <property type="entry name" value="ABC_transp_aux"/>
    <property type="match status" value="1"/>
</dbReference>
<feature type="transmembrane region" description="Helical" evidence="1">
    <location>
        <begin position="538"/>
        <end position="558"/>
    </location>
</feature>
<feature type="domain" description="ABC-type uncharacterised transport system" evidence="2">
    <location>
        <begin position="189"/>
        <end position="500"/>
    </location>
</feature>
<accession>A0A842IXM6</accession>
<evidence type="ECO:0000256" key="1">
    <source>
        <dbReference type="SAM" id="Phobius"/>
    </source>
</evidence>
<protein>
    <submittedName>
        <fullName evidence="4">Gliding motility-associated ABC transporter substrate-binding protein GldG</fullName>
    </submittedName>
</protein>
<comment type="caution">
    <text evidence="4">The sequence shown here is derived from an EMBL/GenBank/DDBJ whole genome shotgun (WGS) entry which is preliminary data.</text>
</comment>
<sequence length="564" mass="63785">MKKNKTQIYILGIIVGLIAVNAISSKFYGRFDLTKDKRYTLSDVSKNLVKNLDSPLIIDVFLEGEFPSEFRLLQTEVRQIIEEFQLQTSDIRVNYIDPIENESTRERYIEELTRAGLEPYVNTDNSTGKVTQEIIFPWAFASYKDQTVKIPLLKRSITKGLQEQINNSVQGLEYAFADGFSKLVKSKSKKIAILKGNGELDDLDSNGMIRTRYLNDFLSTIHPYYNIAPFTLDSVAKNPQKTLDSLKRYDLVVIAKPTEAFSENEKLVLDQYTMSGGKSLWLTEAVIMDKDSLYNDSGSGVSIMRDLNLKDFFFKYGLRVNPNLVKDLYSAPIMLAIGEGSQAQLQPIQWQYSPLAASNPNHPVTKNLNLVKFDFASPMDTLKNGIKKTILLQSSPKSKLEGAPTSISLASVTKSPDESTYMAGPQNLAILLEGEFTSVYDKRVRPFKVNNYKAKSLPTKMVVISDGDVVKNKVIRNRPQELGFDEVTGKAFGNKEFLLNTINYLLDDTGLINIRAKEISIAYLESDKIKDNKGKWQFINIALPLLILAMFGFVFNYLRKRKYT</sequence>
<name>A0A842IXM6_9FLAO</name>
<keyword evidence="5" id="KW-1185">Reference proteome</keyword>
<gene>
    <name evidence="4" type="primary">gldG</name>
    <name evidence="4" type="ORF">H7F21_16875</name>
</gene>
<dbReference type="Pfam" id="PF23357">
    <property type="entry name" value="DUF7088"/>
    <property type="match status" value="1"/>
</dbReference>